<protein>
    <submittedName>
        <fullName evidence="2">Uncharacterized protein</fullName>
    </submittedName>
</protein>
<evidence type="ECO:0000313" key="3">
    <source>
        <dbReference type="Proteomes" id="UP000032210"/>
    </source>
</evidence>
<feature type="region of interest" description="Disordered" evidence="1">
    <location>
        <begin position="31"/>
        <end position="88"/>
    </location>
</feature>
<comment type="caution">
    <text evidence="2">The sequence shown here is derived from an EMBL/GenBank/DDBJ whole genome shotgun (WGS) entry which is preliminary data.</text>
</comment>
<sequence length="154" mass="16788">MTWPGIYERNRNFSGGRGVCFGFSDSSRKASIEASNSSTRSPCCDSSQAQAGGSSTLSFPSMSGKHITATDSTSRRKRQARNEMMKSTPTAQICTAFGDQPQYQKEVNAVYLRELHADQLIEQGADIEVKRIGLPDLWRGLSNGSDGRTFPAKA</sequence>
<reference evidence="2 3" key="1">
    <citation type="submission" date="2015-01" db="EMBL/GenBank/DDBJ databases">
        <title>Genome sequence of the beneficial rhizobacterium Pseudomonas fluorescens 2-79.</title>
        <authorList>
            <person name="Thuermer A."/>
            <person name="Daniel R."/>
        </authorList>
    </citation>
    <scope>NUCLEOTIDE SEQUENCE [LARGE SCALE GENOMIC DNA]</scope>
    <source>
        <strain evidence="2 3">2-79</strain>
    </source>
</reference>
<name>A0A0D0RVK5_PSEFL</name>
<dbReference type="Proteomes" id="UP000032210">
    <property type="component" value="Unassembled WGS sequence"/>
</dbReference>
<dbReference type="PATRIC" id="fig|294.125.peg.985"/>
<proteinExistence type="predicted"/>
<accession>A0A0D0RVK5</accession>
<dbReference type="EMBL" id="JXCQ01000006">
    <property type="protein sequence ID" value="KIR23607.1"/>
    <property type="molecule type" value="Genomic_DNA"/>
</dbReference>
<dbReference type="AlphaFoldDB" id="A0A0D0RVK5"/>
<evidence type="ECO:0000313" key="2">
    <source>
        <dbReference type="EMBL" id="KIR23607.1"/>
    </source>
</evidence>
<organism evidence="2 3">
    <name type="scientific">Pseudomonas fluorescens</name>
    <dbReference type="NCBI Taxonomy" id="294"/>
    <lineage>
        <taxon>Bacteria</taxon>
        <taxon>Pseudomonadati</taxon>
        <taxon>Pseudomonadota</taxon>
        <taxon>Gammaproteobacteria</taxon>
        <taxon>Pseudomonadales</taxon>
        <taxon>Pseudomonadaceae</taxon>
        <taxon>Pseudomonas</taxon>
    </lineage>
</organism>
<gene>
    <name evidence="2" type="ORF">PFLU3_09580</name>
</gene>
<feature type="compositionally biased region" description="Polar residues" evidence="1">
    <location>
        <begin position="33"/>
        <end position="61"/>
    </location>
</feature>
<evidence type="ECO:0000256" key="1">
    <source>
        <dbReference type="SAM" id="MobiDB-lite"/>
    </source>
</evidence>